<dbReference type="KEGG" id="ssan:NX02_10505"/>
<dbReference type="SUPFAM" id="SSF51735">
    <property type="entry name" value="NAD(P)-binding Rossmann-fold domains"/>
    <property type="match status" value="1"/>
</dbReference>
<dbReference type="InterPro" id="IPR057326">
    <property type="entry name" value="KR_dom"/>
</dbReference>
<dbReference type="InterPro" id="IPR002347">
    <property type="entry name" value="SDR_fam"/>
</dbReference>
<dbReference type="eggNOG" id="COG1028">
    <property type="taxonomic scope" value="Bacteria"/>
</dbReference>
<dbReference type="PANTHER" id="PTHR45024">
    <property type="entry name" value="DEHYDROGENASES, SHORT CHAIN"/>
    <property type="match status" value="1"/>
</dbReference>
<sequence>MTIGFEGKVALVTGAGGGLGRAYALALAARGACVLVNDRGGARDGTGAGATAEMVAEEIHAAGGEALADASDVTDTDQVRTMVARAIDRWDRVDVLINNAGILRDRSFANLDAEDFDAVVRVHLTGSANVTRAVWPAMQAQRHGRILMTTSASALYGNFGQTNYGAAKLALVGLAKTLSLEGAKFDIRVNCISPIAATRMTEDIFPEQAAAALCIDDVVPAALYLVSDDAPTNAVVAAGGGLYHAAHITMTEGAVLPPDRRTPEAVAAAWSRIVARNGERVPRSADDQIRRILAALESDGEA</sequence>
<evidence type="ECO:0000256" key="2">
    <source>
        <dbReference type="ARBA" id="ARBA00023002"/>
    </source>
</evidence>
<dbReference type="GO" id="GO:0016491">
    <property type="term" value="F:oxidoreductase activity"/>
    <property type="evidence" value="ECO:0007669"/>
    <property type="project" value="UniProtKB-KW"/>
</dbReference>
<dbReference type="PANTHER" id="PTHR45024:SF2">
    <property type="entry name" value="SCP2 DOMAIN-CONTAINING PROTEIN"/>
    <property type="match status" value="1"/>
</dbReference>
<dbReference type="PATRIC" id="fig|1123269.5.peg.2037"/>
<dbReference type="PRINTS" id="PR00081">
    <property type="entry name" value="GDHRDH"/>
</dbReference>
<dbReference type="HOGENOM" id="CLU_010194_14_0_5"/>
<reference evidence="5 6" key="1">
    <citation type="submission" date="2013-07" db="EMBL/GenBank/DDBJ databases">
        <title>Completed genome of Sphingomonas sanxanigenens NX02.</title>
        <authorList>
            <person name="Ma T."/>
            <person name="Huang H."/>
            <person name="Wu M."/>
            <person name="Li X."/>
            <person name="Li G."/>
        </authorList>
    </citation>
    <scope>NUCLEOTIDE SEQUENCE [LARGE SCALE GENOMIC DNA]</scope>
    <source>
        <strain evidence="5 6">NX02</strain>
    </source>
</reference>
<dbReference type="OrthoDB" id="9804774at2"/>
<keyword evidence="6" id="KW-1185">Reference proteome</keyword>
<dbReference type="AlphaFoldDB" id="W0ABX6"/>
<dbReference type="InterPro" id="IPR051687">
    <property type="entry name" value="Peroxisomal_Beta-Oxidation"/>
</dbReference>
<dbReference type="Pfam" id="PF00106">
    <property type="entry name" value="adh_short"/>
    <property type="match status" value="1"/>
</dbReference>
<dbReference type="RefSeq" id="WP_025292045.1">
    <property type="nucleotide sequence ID" value="NZ_CP006644.1"/>
</dbReference>
<comment type="similarity">
    <text evidence="1 3">Belongs to the short-chain dehydrogenases/reductases (SDR) family.</text>
</comment>
<keyword evidence="2" id="KW-0560">Oxidoreductase</keyword>
<dbReference type="PRINTS" id="PR00080">
    <property type="entry name" value="SDRFAMILY"/>
</dbReference>
<dbReference type="InterPro" id="IPR036291">
    <property type="entry name" value="NAD(P)-bd_dom_sf"/>
</dbReference>
<name>W0ABX6_9SPHN</name>
<organism evidence="5 6">
    <name type="scientific">Sphingomonas sanxanigenens DSM 19645 = NX02</name>
    <dbReference type="NCBI Taxonomy" id="1123269"/>
    <lineage>
        <taxon>Bacteria</taxon>
        <taxon>Pseudomonadati</taxon>
        <taxon>Pseudomonadota</taxon>
        <taxon>Alphaproteobacteria</taxon>
        <taxon>Sphingomonadales</taxon>
        <taxon>Sphingomonadaceae</taxon>
        <taxon>Sphingomonas</taxon>
    </lineage>
</organism>
<dbReference type="InterPro" id="IPR020904">
    <property type="entry name" value="Sc_DH/Rdtase_CS"/>
</dbReference>
<evidence type="ECO:0000313" key="6">
    <source>
        <dbReference type="Proteomes" id="UP000018851"/>
    </source>
</evidence>
<dbReference type="EMBL" id="CP006644">
    <property type="protein sequence ID" value="AHE53818.1"/>
    <property type="molecule type" value="Genomic_DNA"/>
</dbReference>
<evidence type="ECO:0000259" key="4">
    <source>
        <dbReference type="SMART" id="SM00822"/>
    </source>
</evidence>
<accession>W0ABX6</accession>
<protein>
    <recommendedName>
        <fullName evidence="4">Ketoreductase domain-containing protein</fullName>
    </recommendedName>
</protein>
<feature type="domain" description="Ketoreductase" evidence="4">
    <location>
        <begin position="8"/>
        <end position="198"/>
    </location>
</feature>
<evidence type="ECO:0000256" key="3">
    <source>
        <dbReference type="RuleBase" id="RU000363"/>
    </source>
</evidence>
<gene>
    <name evidence="5" type="ORF">NX02_10505</name>
</gene>
<dbReference type="Proteomes" id="UP000018851">
    <property type="component" value="Chromosome"/>
</dbReference>
<dbReference type="STRING" id="1123269.NX02_10505"/>
<dbReference type="Gene3D" id="3.40.50.720">
    <property type="entry name" value="NAD(P)-binding Rossmann-like Domain"/>
    <property type="match status" value="1"/>
</dbReference>
<dbReference type="SMART" id="SM00822">
    <property type="entry name" value="PKS_KR"/>
    <property type="match status" value="1"/>
</dbReference>
<dbReference type="PROSITE" id="PS00061">
    <property type="entry name" value="ADH_SHORT"/>
    <property type="match status" value="1"/>
</dbReference>
<evidence type="ECO:0000313" key="5">
    <source>
        <dbReference type="EMBL" id="AHE53818.1"/>
    </source>
</evidence>
<proteinExistence type="inferred from homology"/>
<evidence type="ECO:0000256" key="1">
    <source>
        <dbReference type="ARBA" id="ARBA00006484"/>
    </source>
</evidence>